<dbReference type="InterPro" id="IPR056911">
    <property type="entry name" value="Phage_Znf_bind_put"/>
</dbReference>
<comment type="caution">
    <text evidence="3">The sequence shown here is derived from an EMBL/GenBank/DDBJ whole genome shotgun (WGS) entry which is preliminary data.</text>
</comment>
<evidence type="ECO:0000259" key="2">
    <source>
        <dbReference type="Pfam" id="PF24623"/>
    </source>
</evidence>
<dbReference type="RefSeq" id="WP_386417682.1">
    <property type="nucleotide sequence ID" value="NZ_JBHSZO010000041.1"/>
</dbReference>
<evidence type="ECO:0000313" key="3">
    <source>
        <dbReference type="EMBL" id="MFC7220771.1"/>
    </source>
</evidence>
<name>A0ABW2GM86_9ACTN</name>
<keyword evidence="4" id="KW-1185">Reference proteome</keyword>
<feature type="region of interest" description="Disordered" evidence="1">
    <location>
        <begin position="156"/>
        <end position="187"/>
    </location>
</feature>
<accession>A0ABW2GM86</accession>
<gene>
    <name evidence="3" type="ORF">ACFQLX_21805</name>
</gene>
<feature type="compositionally biased region" description="Basic and acidic residues" evidence="1">
    <location>
        <begin position="169"/>
        <end position="180"/>
    </location>
</feature>
<proteinExistence type="predicted"/>
<feature type="domain" description="DNA-binding phage zinc finger" evidence="2">
    <location>
        <begin position="146"/>
        <end position="182"/>
    </location>
</feature>
<dbReference type="Pfam" id="PF24623">
    <property type="entry name" value="Phage_zn_bind_8"/>
    <property type="match status" value="1"/>
</dbReference>
<organism evidence="3 4">
    <name type="scientific">Streptomyces polyrhachis</name>
    <dbReference type="NCBI Taxonomy" id="1282885"/>
    <lineage>
        <taxon>Bacteria</taxon>
        <taxon>Bacillati</taxon>
        <taxon>Actinomycetota</taxon>
        <taxon>Actinomycetes</taxon>
        <taxon>Kitasatosporales</taxon>
        <taxon>Streptomycetaceae</taxon>
        <taxon>Streptomyces</taxon>
    </lineage>
</organism>
<evidence type="ECO:0000256" key="1">
    <source>
        <dbReference type="SAM" id="MobiDB-lite"/>
    </source>
</evidence>
<reference evidence="4" key="1">
    <citation type="journal article" date="2019" name="Int. J. Syst. Evol. Microbiol.">
        <title>The Global Catalogue of Microorganisms (GCM) 10K type strain sequencing project: providing services to taxonomists for standard genome sequencing and annotation.</title>
        <authorList>
            <consortium name="The Broad Institute Genomics Platform"/>
            <consortium name="The Broad Institute Genome Sequencing Center for Infectious Disease"/>
            <person name="Wu L."/>
            <person name="Ma J."/>
        </authorList>
    </citation>
    <scope>NUCLEOTIDE SEQUENCE [LARGE SCALE GENOMIC DNA]</scope>
    <source>
        <strain evidence="4">CGMCC 1.13681</strain>
    </source>
</reference>
<evidence type="ECO:0000313" key="4">
    <source>
        <dbReference type="Proteomes" id="UP001596413"/>
    </source>
</evidence>
<dbReference type="EMBL" id="JBHSZO010000041">
    <property type="protein sequence ID" value="MFC7220771.1"/>
    <property type="molecule type" value="Genomic_DNA"/>
</dbReference>
<dbReference type="Proteomes" id="UP001596413">
    <property type="component" value="Unassembled WGS sequence"/>
</dbReference>
<protein>
    <recommendedName>
        <fullName evidence="2">DNA-binding phage zinc finger domain-containing protein</fullName>
    </recommendedName>
</protein>
<sequence>MTEDETVTLARYVRAMCPQQRFDEFTADAWHDVLAPYGLDEARAAVARHIAAGHSFVSVGEICSQIRKARNDRLDRHTEAEPPYGDCGDASYKAALLDERRAIAEGRSAPVTVPALPPGAQPGGYEGRTRALLRSVGRESLSRRPELAASCPYCHAPPGRPCTNSRGQQRRDAHPTRIDASRVLNAG</sequence>